<dbReference type="AlphaFoldDB" id="W4K7B0"/>
<name>W4K7B0_HETIT</name>
<keyword evidence="3" id="KW-1185">Reference proteome</keyword>
<gene>
    <name evidence="2" type="ORF">HETIRDRAFT_409480</name>
</gene>
<protein>
    <submittedName>
        <fullName evidence="2">Uncharacterized protein</fullName>
    </submittedName>
</protein>
<evidence type="ECO:0000313" key="3">
    <source>
        <dbReference type="Proteomes" id="UP000030671"/>
    </source>
</evidence>
<dbReference type="GeneID" id="20672779"/>
<reference evidence="2 3" key="1">
    <citation type="journal article" date="2012" name="New Phytol.">
        <title>Insight into trade-off between wood decay and parasitism from the genome of a fungal forest pathogen.</title>
        <authorList>
            <person name="Olson A."/>
            <person name="Aerts A."/>
            <person name="Asiegbu F."/>
            <person name="Belbahri L."/>
            <person name="Bouzid O."/>
            <person name="Broberg A."/>
            <person name="Canback B."/>
            <person name="Coutinho P.M."/>
            <person name="Cullen D."/>
            <person name="Dalman K."/>
            <person name="Deflorio G."/>
            <person name="van Diepen L.T."/>
            <person name="Dunand C."/>
            <person name="Duplessis S."/>
            <person name="Durling M."/>
            <person name="Gonthier P."/>
            <person name="Grimwood J."/>
            <person name="Fossdal C.G."/>
            <person name="Hansson D."/>
            <person name="Henrissat B."/>
            <person name="Hietala A."/>
            <person name="Himmelstrand K."/>
            <person name="Hoffmeister D."/>
            <person name="Hogberg N."/>
            <person name="James T.Y."/>
            <person name="Karlsson M."/>
            <person name="Kohler A."/>
            <person name="Kues U."/>
            <person name="Lee Y.H."/>
            <person name="Lin Y.C."/>
            <person name="Lind M."/>
            <person name="Lindquist E."/>
            <person name="Lombard V."/>
            <person name="Lucas S."/>
            <person name="Lunden K."/>
            <person name="Morin E."/>
            <person name="Murat C."/>
            <person name="Park J."/>
            <person name="Raffaello T."/>
            <person name="Rouze P."/>
            <person name="Salamov A."/>
            <person name="Schmutz J."/>
            <person name="Solheim H."/>
            <person name="Stahlberg J."/>
            <person name="Velez H."/>
            <person name="de Vries R.P."/>
            <person name="Wiebenga A."/>
            <person name="Woodward S."/>
            <person name="Yakovlev I."/>
            <person name="Garbelotto M."/>
            <person name="Martin F."/>
            <person name="Grigoriev I.V."/>
            <person name="Stenlid J."/>
        </authorList>
    </citation>
    <scope>NUCLEOTIDE SEQUENCE [LARGE SCALE GENOMIC DNA]</scope>
    <source>
        <strain evidence="2 3">TC 32-1</strain>
    </source>
</reference>
<feature type="region of interest" description="Disordered" evidence="1">
    <location>
        <begin position="1"/>
        <end position="21"/>
    </location>
</feature>
<dbReference type="RefSeq" id="XP_009546274.1">
    <property type="nucleotide sequence ID" value="XM_009547979.1"/>
</dbReference>
<evidence type="ECO:0000256" key="1">
    <source>
        <dbReference type="SAM" id="MobiDB-lite"/>
    </source>
</evidence>
<organism evidence="2 3">
    <name type="scientific">Heterobasidion irregulare (strain TC 32-1)</name>
    <dbReference type="NCBI Taxonomy" id="747525"/>
    <lineage>
        <taxon>Eukaryota</taxon>
        <taxon>Fungi</taxon>
        <taxon>Dikarya</taxon>
        <taxon>Basidiomycota</taxon>
        <taxon>Agaricomycotina</taxon>
        <taxon>Agaricomycetes</taxon>
        <taxon>Russulales</taxon>
        <taxon>Bondarzewiaceae</taxon>
        <taxon>Heterobasidion</taxon>
        <taxon>Heterobasidion annosum species complex</taxon>
    </lineage>
</organism>
<proteinExistence type="predicted"/>
<dbReference type="KEGG" id="hir:HETIRDRAFT_409480"/>
<accession>W4K7B0</accession>
<dbReference type="Proteomes" id="UP000030671">
    <property type="component" value="Unassembled WGS sequence"/>
</dbReference>
<dbReference type="HOGENOM" id="CLU_3106634_0_0_1"/>
<dbReference type="InParanoid" id="W4K7B0"/>
<evidence type="ECO:0000313" key="2">
    <source>
        <dbReference type="EMBL" id="ETW81644.1"/>
    </source>
</evidence>
<dbReference type="EMBL" id="KI925458">
    <property type="protein sequence ID" value="ETW81644.1"/>
    <property type="molecule type" value="Genomic_DNA"/>
</dbReference>
<sequence length="51" mass="5717">MEGRRGTTPADACGIPMRKHDSEEAIEWKARECARMGSRRHTKGAMTGTRE</sequence>